<dbReference type="EMBL" id="JAUKVY010000029">
    <property type="protein sequence ID" value="MDO1536614.1"/>
    <property type="molecule type" value="Genomic_DNA"/>
</dbReference>
<dbReference type="PANTHER" id="PTHR43364:SF4">
    <property type="entry name" value="NAD(P)-LINKED OXIDOREDUCTASE SUPERFAMILY PROTEIN"/>
    <property type="match status" value="1"/>
</dbReference>
<gene>
    <name evidence="3" type="ORF">Q2T77_30490</name>
</gene>
<dbReference type="InterPro" id="IPR023210">
    <property type="entry name" value="NADP_OxRdtase_dom"/>
</dbReference>
<proteinExistence type="predicted"/>
<feature type="domain" description="NADP-dependent oxidoreductase" evidence="2">
    <location>
        <begin position="16"/>
        <end position="310"/>
    </location>
</feature>
<evidence type="ECO:0000256" key="1">
    <source>
        <dbReference type="ARBA" id="ARBA00023002"/>
    </source>
</evidence>
<keyword evidence="4" id="KW-1185">Reference proteome</keyword>
<protein>
    <submittedName>
        <fullName evidence="3">Aldo/keto reductase</fullName>
    </submittedName>
</protein>
<sequence length="335" mass="35287">MKYTPFGKTGLRVSQVALGTGNFGTGWGHGAAPDASKAIFNAYAEAGGNFIDSADVYQFGQSEELLGTLLEGRREDFVLATKFTNGAVPNANRLVTGNSRKAMVSSVEASLKRLKTDRIDIYWAHHPDGITPIEEIIRGFEDLARAGKILYGGLSNFSAWRLARAVTMAELTHAVPIAAAQFEHSLVHREPEADLFAASHALGLGVVTWSPQGGGMLTGKYRQGETGRAEGLGGKVFRPENSAQRTQVLDTLLAIAGEVGASAGQVAIAWAGTHGAVPIIGPRSLTHLTENLGALTLELSAEQISRLDTASSLVPSAPARTPVPWAVGVPARVVA</sequence>
<dbReference type="Proteomes" id="UP001169027">
    <property type="component" value="Unassembled WGS sequence"/>
</dbReference>
<dbReference type="RefSeq" id="WP_301814720.1">
    <property type="nucleotide sequence ID" value="NZ_JAUJZH010000029.1"/>
</dbReference>
<reference evidence="3" key="1">
    <citation type="submission" date="2023-06" db="EMBL/GenBank/DDBJ databases">
        <authorList>
            <person name="Jiang Y."/>
            <person name="Liu Q."/>
        </authorList>
    </citation>
    <scope>NUCLEOTIDE SEQUENCE</scope>
    <source>
        <strain evidence="3">CGMCC 1.12090</strain>
    </source>
</reference>
<dbReference type="SUPFAM" id="SSF51430">
    <property type="entry name" value="NAD(P)-linked oxidoreductase"/>
    <property type="match status" value="1"/>
</dbReference>
<dbReference type="InterPro" id="IPR050523">
    <property type="entry name" value="AKR_Detox_Biosynth"/>
</dbReference>
<evidence type="ECO:0000259" key="2">
    <source>
        <dbReference type="Pfam" id="PF00248"/>
    </source>
</evidence>
<evidence type="ECO:0000313" key="3">
    <source>
        <dbReference type="EMBL" id="MDO1536614.1"/>
    </source>
</evidence>
<accession>A0ABT8SE38</accession>
<evidence type="ECO:0000313" key="4">
    <source>
        <dbReference type="Proteomes" id="UP001169027"/>
    </source>
</evidence>
<dbReference type="PANTHER" id="PTHR43364">
    <property type="entry name" value="NADH-SPECIFIC METHYLGLYOXAL REDUCTASE-RELATED"/>
    <property type="match status" value="1"/>
</dbReference>
<dbReference type="InterPro" id="IPR036812">
    <property type="entry name" value="NAD(P)_OxRdtase_dom_sf"/>
</dbReference>
<dbReference type="Pfam" id="PF00248">
    <property type="entry name" value="Aldo_ket_red"/>
    <property type="match status" value="1"/>
</dbReference>
<comment type="caution">
    <text evidence="3">The sequence shown here is derived from an EMBL/GenBank/DDBJ whole genome shotgun (WGS) entry which is preliminary data.</text>
</comment>
<dbReference type="Gene3D" id="3.20.20.100">
    <property type="entry name" value="NADP-dependent oxidoreductase domain"/>
    <property type="match status" value="1"/>
</dbReference>
<keyword evidence="1" id="KW-0560">Oxidoreductase</keyword>
<dbReference type="CDD" id="cd19080">
    <property type="entry name" value="AKR_AKR9A_9B"/>
    <property type="match status" value="1"/>
</dbReference>
<name>A0ABT8SE38_9BURK</name>
<organism evidence="3 4">
    <name type="scientific">Variovorax ginsengisoli</name>
    <dbReference type="NCBI Taxonomy" id="363844"/>
    <lineage>
        <taxon>Bacteria</taxon>
        <taxon>Pseudomonadati</taxon>
        <taxon>Pseudomonadota</taxon>
        <taxon>Betaproteobacteria</taxon>
        <taxon>Burkholderiales</taxon>
        <taxon>Comamonadaceae</taxon>
        <taxon>Variovorax</taxon>
    </lineage>
</organism>